<keyword evidence="1 2" id="KW-0694">RNA-binding</keyword>
<dbReference type="SUPFAM" id="SSF54928">
    <property type="entry name" value="RNA-binding domain, RBD"/>
    <property type="match status" value="1"/>
</dbReference>
<feature type="region of interest" description="Disordered" evidence="4">
    <location>
        <begin position="1"/>
        <end position="74"/>
    </location>
</feature>
<proteinExistence type="predicted"/>
<dbReference type="InterPro" id="IPR038876">
    <property type="entry name" value="ENOX"/>
</dbReference>
<protein>
    <submittedName>
        <fullName evidence="6">Ecto-NOX disulfide-thiol exchanger 1</fullName>
    </submittedName>
</protein>
<dbReference type="InterPro" id="IPR035979">
    <property type="entry name" value="RBD_domain_sf"/>
</dbReference>
<evidence type="ECO:0000313" key="6">
    <source>
        <dbReference type="EMBL" id="GIX90797.1"/>
    </source>
</evidence>
<reference evidence="6 7" key="1">
    <citation type="submission" date="2021-06" db="EMBL/GenBank/DDBJ databases">
        <title>Caerostris darwini draft genome.</title>
        <authorList>
            <person name="Kono N."/>
            <person name="Arakawa K."/>
        </authorList>
    </citation>
    <scope>NUCLEOTIDE SEQUENCE [LARGE SCALE GENOMIC DNA]</scope>
</reference>
<dbReference type="Pfam" id="PF00076">
    <property type="entry name" value="RRM_1"/>
    <property type="match status" value="1"/>
</dbReference>
<name>A0AAV4P0U4_9ARAC</name>
<dbReference type="GO" id="GO:0016491">
    <property type="term" value="F:oxidoreductase activity"/>
    <property type="evidence" value="ECO:0007669"/>
    <property type="project" value="InterPro"/>
</dbReference>
<accession>A0AAV4P0U4</accession>
<feature type="coiled-coil region" evidence="3">
    <location>
        <begin position="557"/>
        <end position="584"/>
    </location>
</feature>
<dbReference type="PROSITE" id="PS50102">
    <property type="entry name" value="RRM"/>
    <property type="match status" value="1"/>
</dbReference>
<dbReference type="Proteomes" id="UP001054837">
    <property type="component" value="Unassembled WGS sequence"/>
</dbReference>
<evidence type="ECO:0000259" key="5">
    <source>
        <dbReference type="PROSITE" id="PS50102"/>
    </source>
</evidence>
<dbReference type="PANTHER" id="PTHR16001">
    <property type="entry name" value="ECTO-NOX DISULFIDE-THIOL EXCHANGER"/>
    <property type="match status" value="1"/>
</dbReference>
<feature type="compositionally biased region" description="Polar residues" evidence="4">
    <location>
        <begin position="15"/>
        <end position="29"/>
    </location>
</feature>
<gene>
    <name evidence="6" type="primary">Enox1</name>
    <name evidence="6" type="ORF">CDAR_389721</name>
</gene>
<sequence length="686" mass="79138">MEEINNSSDYKHKSNSQNFNNLTSSSSQWEESDHDRKSTKKSIENAQNQEAKQDKDDNIPDAHQGITPNHQQQQIHINSTIQKHPEITSLMSQQKMVSALAKQLKLQRTIANQQMLQQPPLSFPPDKFDYFGNRTYFNCYYSFPNFEFDNTMMNIDRRHLYNRLSAEVSVKINRPPSDICISSGKDMAVPGTGIGTNSYMDMTKDSSMFKEMITVSRFYPFSNGIECIPNFNHLEPIILSNAILSPPLPGEIPVHHRKPLGCRTVYVGCMPEKITEEIVREIFTRCGKIFSVRMSGSHFCHIRFADKEAVDQALLLSGFSIKIEENDKPAYNSKMHVDYALSRDDQYDYEQLELIQEKNHRKLQGFQPPSSPPLHYSELEAKNFEENFHDEQTFKKAVDILITRLERGECNKESAEIFYLMIKNVNSHVIKLNTEREEYDNNFHKANKNLENKLLSIKLDIKEINKVFEAAESQKVWDNFSEPQKSQIKLMKDNIFAMMETTSEASVNDQIEEEMNLCDQDDKLDEEPDKSLQDLVDSLNKMSLEFNQIYDFYQQSSNESQKTIDRLTTELEALRNKNSKNSINQNFGNETAEKSVTDMAVQCEVSKIGLFANETRFVSLIATFLHVHPFGASIDYICSYLSKIDSTVSTRDVENLLKKFPIIFKEKFTGIGATLEKKWTYSVINF</sequence>
<dbReference type="InterPro" id="IPR012677">
    <property type="entry name" value="Nucleotide-bd_a/b_plait_sf"/>
</dbReference>
<feature type="domain" description="RRM" evidence="5">
    <location>
        <begin position="263"/>
        <end position="342"/>
    </location>
</feature>
<evidence type="ECO:0000256" key="3">
    <source>
        <dbReference type="SAM" id="Coils"/>
    </source>
</evidence>
<feature type="coiled-coil region" evidence="3">
    <location>
        <begin position="422"/>
        <end position="467"/>
    </location>
</feature>
<evidence type="ECO:0000256" key="4">
    <source>
        <dbReference type="SAM" id="MobiDB-lite"/>
    </source>
</evidence>
<keyword evidence="3" id="KW-0175">Coiled coil</keyword>
<keyword evidence="7" id="KW-1185">Reference proteome</keyword>
<dbReference type="GO" id="GO:0009897">
    <property type="term" value="C:external side of plasma membrane"/>
    <property type="evidence" value="ECO:0007669"/>
    <property type="project" value="InterPro"/>
</dbReference>
<dbReference type="PANTHER" id="PTHR16001:SF4">
    <property type="entry name" value="ECTO-NOX DISULFIDE-THIOL EXCHANGER 1-LIKE PROTEIN"/>
    <property type="match status" value="1"/>
</dbReference>
<comment type="caution">
    <text evidence="6">The sequence shown here is derived from an EMBL/GenBank/DDBJ whole genome shotgun (WGS) entry which is preliminary data.</text>
</comment>
<dbReference type="Gene3D" id="3.30.70.330">
    <property type="match status" value="1"/>
</dbReference>
<feature type="compositionally biased region" description="Basic and acidic residues" evidence="4">
    <location>
        <begin position="51"/>
        <end position="60"/>
    </location>
</feature>
<dbReference type="AlphaFoldDB" id="A0AAV4P0U4"/>
<dbReference type="SMART" id="SM00360">
    <property type="entry name" value="RRM"/>
    <property type="match status" value="1"/>
</dbReference>
<dbReference type="GO" id="GO:0007624">
    <property type="term" value="P:ultradian rhythm"/>
    <property type="evidence" value="ECO:0007669"/>
    <property type="project" value="InterPro"/>
</dbReference>
<dbReference type="InterPro" id="IPR000504">
    <property type="entry name" value="RRM_dom"/>
</dbReference>
<dbReference type="GO" id="GO:0003723">
    <property type="term" value="F:RNA binding"/>
    <property type="evidence" value="ECO:0007669"/>
    <property type="project" value="UniProtKB-UniRule"/>
</dbReference>
<evidence type="ECO:0000256" key="1">
    <source>
        <dbReference type="ARBA" id="ARBA00022884"/>
    </source>
</evidence>
<evidence type="ECO:0000313" key="7">
    <source>
        <dbReference type="Proteomes" id="UP001054837"/>
    </source>
</evidence>
<evidence type="ECO:0000256" key="2">
    <source>
        <dbReference type="PROSITE-ProRule" id="PRU00176"/>
    </source>
</evidence>
<dbReference type="EMBL" id="BPLQ01002273">
    <property type="protein sequence ID" value="GIX90797.1"/>
    <property type="molecule type" value="Genomic_DNA"/>
</dbReference>
<organism evidence="6 7">
    <name type="scientific">Caerostris darwini</name>
    <dbReference type="NCBI Taxonomy" id="1538125"/>
    <lineage>
        <taxon>Eukaryota</taxon>
        <taxon>Metazoa</taxon>
        <taxon>Ecdysozoa</taxon>
        <taxon>Arthropoda</taxon>
        <taxon>Chelicerata</taxon>
        <taxon>Arachnida</taxon>
        <taxon>Araneae</taxon>
        <taxon>Araneomorphae</taxon>
        <taxon>Entelegynae</taxon>
        <taxon>Araneoidea</taxon>
        <taxon>Araneidae</taxon>
        <taxon>Caerostris</taxon>
    </lineage>
</organism>